<proteinExistence type="predicted"/>
<accession>A0A091DJI6</accession>
<feature type="compositionally biased region" description="Basic and acidic residues" evidence="1">
    <location>
        <begin position="48"/>
        <end position="66"/>
    </location>
</feature>
<gene>
    <name evidence="2" type="ORF">H920_08146</name>
</gene>
<name>A0A091DJI6_FUKDA</name>
<evidence type="ECO:0000313" key="3">
    <source>
        <dbReference type="Proteomes" id="UP000028990"/>
    </source>
</evidence>
<reference evidence="2 3" key="1">
    <citation type="submission" date="2013-11" db="EMBL/GenBank/DDBJ databases">
        <title>The Damaraland mole rat (Fukomys damarensis) genome and evolution of African mole rats.</title>
        <authorList>
            <person name="Gladyshev V.N."/>
            <person name="Fang X."/>
        </authorList>
    </citation>
    <scope>NUCLEOTIDE SEQUENCE [LARGE SCALE GENOMIC DNA]</scope>
    <source>
        <tissue evidence="2">Liver</tissue>
    </source>
</reference>
<dbReference type="Proteomes" id="UP000028990">
    <property type="component" value="Unassembled WGS sequence"/>
</dbReference>
<dbReference type="AlphaFoldDB" id="A0A091DJI6"/>
<keyword evidence="3" id="KW-1185">Reference proteome</keyword>
<protein>
    <submittedName>
        <fullName evidence="2">Uncharacterized protein</fullName>
    </submittedName>
</protein>
<organism evidence="2 3">
    <name type="scientific">Fukomys damarensis</name>
    <name type="common">Damaraland mole rat</name>
    <name type="synonym">Cryptomys damarensis</name>
    <dbReference type="NCBI Taxonomy" id="885580"/>
    <lineage>
        <taxon>Eukaryota</taxon>
        <taxon>Metazoa</taxon>
        <taxon>Chordata</taxon>
        <taxon>Craniata</taxon>
        <taxon>Vertebrata</taxon>
        <taxon>Euteleostomi</taxon>
        <taxon>Mammalia</taxon>
        <taxon>Eutheria</taxon>
        <taxon>Euarchontoglires</taxon>
        <taxon>Glires</taxon>
        <taxon>Rodentia</taxon>
        <taxon>Hystricomorpha</taxon>
        <taxon>Bathyergidae</taxon>
        <taxon>Fukomys</taxon>
    </lineage>
</organism>
<dbReference type="EMBL" id="KN122430">
    <property type="protein sequence ID" value="KFO30450.1"/>
    <property type="molecule type" value="Genomic_DNA"/>
</dbReference>
<feature type="region of interest" description="Disordered" evidence="1">
    <location>
        <begin position="31"/>
        <end position="66"/>
    </location>
</feature>
<evidence type="ECO:0000256" key="1">
    <source>
        <dbReference type="SAM" id="MobiDB-lite"/>
    </source>
</evidence>
<sequence length="139" mass="15567">MRYPAMFTLIASPQVNLPRLKTFTRAVYQRAPDGLENKGGDGGPPSKAYRDIRETQRSRRNDNGELFELHDQRLKEERRGPLVGQGLASEASAYSNCNSACSGQQRRKNLLSCVGAFHYVFTLVLRIKSILQDVTGSLH</sequence>
<evidence type="ECO:0000313" key="2">
    <source>
        <dbReference type="EMBL" id="KFO30450.1"/>
    </source>
</evidence>